<keyword evidence="7 14" id="KW-0067">ATP-binding</keyword>
<feature type="transmembrane region" description="Helical" evidence="10">
    <location>
        <begin position="285"/>
        <end position="309"/>
    </location>
</feature>
<keyword evidence="3" id="KW-0813">Transport</keyword>
<dbReference type="InterPro" id="IPR017871">
    <property type="entry name" value="ABC_transporter-like_CS"/>
</dbReference>
<dbReference type="EMBL" id="CP026520">
    <property type="protein sequence ID" value="QAV16968.1"/>
    <property type="molecule type" value="Genomic_DNA"/>
</dbReference>
<evidence type="ECO:0000313" key="15">
    <source>
        <dbReference type="Proteomes" id="UP000288943"/>
    </source>
</evidence>
<name>A0A410WRB4_9BACL</name>
<dbReference type="KEGG" id="pchi:PC41400_04405"/>
<dbReference type="PANTHER" id="PTHR43394:SF1">
    <property type="entry name" value="ATP-BINDING CASSETTE SUB-FAMILY B MEMBER 10, MITOCHONDRIAL"/>
    <property type="match status" value="1"/>
</dbReference>
<accession>A0A410WRB4</accession>
<dbReference type="InterPro" id="IPR039421">
    <property type="entry name" value="Type_1_exporter"/>
</dbReference>
<feature type="transmembrane region" description="Helical" evidence="10">
    <location>
        <begin position="250"/>
        <end position="273"/>
    </location>
</feature>
<evidence type="ECO:0000256" key="1">
    <source>
        <dbReference type="ARBA" id="ARBA00004651"/>
    </source>
</evidence>
<dbReference type="PROSITE" id="PS00211">
    <property type="entry name" value="ABC_TRANSPORTER_1"/>
    <property type="match status" value="1"/>
</dbReference>
<dbReference type="InterPro" id="IPR011527">
    <property type="entry name" value="ABC1_TM_dom"/>
</dbReference>
<keyword evidence="8 10" id="KW-1133">Transmembrane helix</keyword>
<feature type="transmembrane region" description="Helical" evidence="10">
    <location>
        <begin position="29"/>
        <end position="51"/>
    </location>
</feature>
<organism evidence="14 15">
    <name type="scientific">Paenibacillus chitinolyticus</name>
    <dbReference type="NCBI Taxonomy" id="79263"/>
    <lineage>
        <taxon>Bacteria</taxon>
        <taxon>Bacillati</taxon>
        <taxon>Bacillota</taxon>
        <taxon>Bacilli</taxon>
        <taxon>Bacillales</taxon>
        <taxon>Paenibacillaceae</taxon>
        <taxon>Paenibacillus</taxon>
    </lineage>
</organism>
<dbReference type="GO" id="GO:0005524">
    <property type="term" value="F:ATP binding"/>
    <property type="evidence" value="ECO:0007669"/>
    <property type="project" value="UniProtKB-KW"/>
</dbReference>
<dbReference type="InterPro" id="IPR003439">
    <property type="entry name" value="ABC_transporter-like_ATP-bd"/>
</dbReference>
<evidence type="ECO:0000313" key="13">
    <source>
        <dbReference type="EMBL" id="MCY9598470.1"/>
    </source>
</evidence>
<comment type="subcellular location">
    <subcellularLocation>
        <location evidence="1">Cell membrane</location>
        <topology evidence="1">Multi-pass membrane protein</topology>
    </subcellularLocation>
</comment>
<dbReference type="SMART" id="SM00382">
    <property type="entry name" value="AAA"/>
    <property type="match status" value="1"/>
</dbReference>
<dbReference type="SUPFAM" id="SSF52540">
    <property type="entry name" value="P-loop containing nucleoside triphosphate hydrolases"/>
    <property type="match status" value="1"/>
</dbReference>
<dbReference type="FunFam" id="1.20.1560.10:FF:000011">
    <property type="entry name" value="Multidrug ABC transporter ATP-binding protein"/>
    <property type="match status" value="1"/>
</dbReference>
<evidence type="ECO:0000256" key="6">
    <source>
        <dbReference type="ARBA" id="ARBA00022741"/>
    </source>
</evidence>
<keyword evidence="4" id="KW-1003">Cell membrane</keyword>
<dbReference type="EMBL" id="JAMDMJ010000031">
    <property type="protein sequence ID" value="MCY9598470.1"/>
    <property type="molecule type" value="Genomic_DNA"/>
</dbReference>
<dbReference type="OrthoDB" id="9770415at2"/>
<proteinExistence type="inferred from homology"/>
<dbReference type="FunFam" id="3.40.50.300:FF:000218">
    <property type="entry name" value="Multidrug ABC transporter ATP-binding protein"/>
    <property type="match status" value="1"/>
</dbReference>
<dbReference type="InterPro" id="IPR027417">
    <property type="entry name" value="P-loop_NTPase"/>
</dbReference>
<comment type="similarity">
    <text evidence="2">Belongs to the ABC transporter superfamily.</text>
</comment>
<dbReference type="Gene3D" id="3.40.50.300">
    <property type="entry name" value="P-loop containing nucleotide triphosphate hydrolases"/>
    <property type="match status" value="1"/>
</dbReference>
<reference evidence="14 15" key="1">
    <citation type="submission" date="2018-01" db="EMBL/GenBank/DDBJ databases">
        <title>The whole genome sequencing and assembly of Paenibacillus chitinolyticus KCCM 41400 strain.</title>
        <authorList>
            <person name="Kim J.-Y."/>
            <person name="Park M.-K."/>
            <person name="Lee Y.-J."/>
            <person name="Yi H."/>
            <person name="Bahn Y.-S."/>
            <person name="Kim J.F."/>
            <person name="Lee D.-W."/>
        </authorList>
    </citation>
    <scope>NUCLEOTIDE SEQUENCE [LARGE SCALE GENOMIC DNA]</scope>
    <source>
        <strain evidence="14 15">KCCM 41400</strain>
    </source>
</reference>
<evidence type="ECO:0000259" key="12">
    <source>
        <dbReference type="PROSITE" id="PS50929"/>
    </source>
</evidence>
<dbReference type="PROSITE" id="PS50893">
    <property type="entry name" value="ABC_TRANSPORTER_2"/>
    <property type="match status" value="1"/>
</dbReference>
<dbReference type="GO" id="GO:0016887">
    <property type="term" value="F:ATP hydrolysis activity"/>
    <property type="evidence" value="ECO:0007669"/>
    <property type="project" value="InterPro"/>
</dbReference>
<dbReference type="Gene3D" id="1.20.1560.10">
    <property type="entry name" value="ABC transporter type 1, transmembrane domain"/>
    <property type="match status" value="1"/>
</dbReference>
<reference evidence="13 16" key="2">
    <citation type="submission" date="2022-05" db="EMBL/GenBank/DDBJ databases">
        <title>Genome Sequencing of Bee-Associated Microbes.</title>
        <authorList>
            <person name="Dunlap C."/>
        </authorList>
    </citation>
    <scope>NUCLEOTIDE SEQUENCE [LARGE SCALE GENOMIC DNA]</scope>
    <source>
        <strain evidence="13 16">NRRL B-23120</strain>
    </source>
</reference>
<sequence length="584" mass="64688">MQETIQDKKQLGNWRLFIRMIQDTHPSKLLLIAALVMSVATTGVGFVVPLFTKSLVDGFSIQSLNPWQIGLLVLAFVLQAVASGLSIYLLNRVGHHVVANLRDRLWKKLLHLPISFYDTNESGEMLSRVTNDTAVVKEVITEHLANCITGVLSIIGSVIILLFLDWKMTLVMLLAVPLAMVVLMLLGKKMFTISRGMQEETAKFTAVLNQVLPETRLVKASNAEEIEYERGKTGITNLFRFGLREAKIHALISPLISFVLMVVLVAIIGYGGVRVSSGALTAGDMVAFILYLIQIIIPVTQLTMFFTHLQKAMGATERMMSVLEQDEEKLYEGTALKDVSRPIHVKDVDFAYGDERILTGLNFTIEPGKVTAIVGPSGGGKTTTFSLLERYYKPTGGAITLGDTPIEQFSLHSWRSHIGYVAQESALISGTIRDNICYGVEREVTDAELNKVVEMAYASEFIAELPQKFDTEVGERGIKLSGGQRQRIAIARALLRDPQILMLDEATSSLDSQSEIYVQKALDNLMKGRTTLVIAHRLSTVVDADNILFIEKGHITGSGTHDQLFQTHSMYKEFASQQLRLQEA</sequence>
<evidence type="ECO:0000256" key="4">
    <source>
        <dbReference type="ARBA" id="ARBA00022475"/>
    </source>
</evidence>
<dbReference type="PROSITE" id="PS50929">
    <property type="entry name" value="ABC_TM1F"/>
    <property type="match status" value="1"/>
</dbReference>
<dbReference type="RefSeq" id="WP_042231974.1">
    <property type="nucleotide sequence ID" value="NZ_CP026520.1"/>
</dbReference>
<keyword evidence="9 10" id="KW-0472">Membrane</keyword>
<evidence type="ECO:0000256" key="7">
    <source>
        <dbReference type="ARBA" id="ARBA00022840"/>
    </source>
</evidence>
<dbReference type="AlphaFoldDB" id="A0A410WRB4"/>
<protein>
    <submittedName>
        <fullName evidence="13 14">ABC transporter ATP-binding protein</fullName>
    </submittedName>
</protein>
<feature type="transmembrane region" description="Helical" evidence="10">
    <location>
        <begin position="71"/>
        <end position="90"/>
    </location>
</feature>
<dbReference type="CDD" id="cd18551">
    <property type="entry name" value="ABC_6TM_LmrA_like"/>
    <property type="match status" value="1"/>
</dbReference>
<gene>
    <name evidence="13" type="ORF">M5X16_22220</name>
    <name evidence="14" type="ORF">PC41400_04405</name>
</gene>
<evidence type="ECO:0000256" key="2">
    <source>
        <dbReference type="ARBA" id="ARBA00005417"/>
    </source>
</evidence>
<dbReference type="GO" id="GO:0015421">
    <property type="term" value="F:ABC-type oligopeptide transporter activity"/>
    <property type="evidence" value="ECO:0007669"/>
    <property type="project" value="TreeGrafter"/>
</dbReference>
<dbReference type="SUPFAM" id="SSF90123">
    <property type="entry name" value="ABC transporter transmembrane region"/>
    <property type="match status" value="1"/>
</dbReference>
<dbReference type="InterPro" id="IPR003593">
    <property type="entry name" value="AAA+_ATPase"/>
</dbReference>
<evidence type="ECO:0000313" key="14">
    <source>
        <dbReference type="EMBL" id="QAV16968.1"/>
    </source>
</evidence>
<evidence type="ECO:0000256" key="3">
    <source>
        <dbReference type="ARBA" id="ARBA00022448"/>
    </source>
</evidence>
<keyword evidence="6" id="KW-0547">Nucleotide-binding</keyword>
<dbReference type="Proteomes" id="UP000288943">
    <property type="component" value="Chromosome"/>
</dbReference>
<evidence type="ECO:0000259" key="11">
    <source>
        <dbReference type="PROSITE" id="PS50893"/>
    </source>
</evidence>
<dbReference type="GO" id="GO:0005886">
    <property type="term" value="C:plasma membrane"/>
    <property type="evidence" value="ECO:0007669"/>
    <property type="project" value="UniProtKB-SubCell"/>
</dbReference>
<keyword evidence="16" id="KW-1185">Reference proteome</keyword>
<feature type="transmembrane region" description="Helical" evidence="10">
    <location>
        <begin position="170"/>
        <end position="187"/>
    </location>
</feature>
<keyword evidence="5 10" id="KW-0812">Transmembrane</keyword>
<evidence type="ECO:0000313" key="16">
    <source>
        <dbReference type="Proteomes" id="UP001527202"/>
    </source>
</evidence>
<feature type="transmembrane region" description="Helical" evidence="10">
    <location>
        <begin position="144"/>
        <end position="164"/>
    </location>
</feature>
<evidence type="ECO:0000256" key="9">
    <source>
        <dbReference type="ARBA" id="ARBA00023136"/>
    </source>
</evidence>
<dbReference type="Pfam" id="PF00005">
    <property type="entry name" value="ABC_tran"/>
    <property type="match status" value="1"/>
</dbReference>
<feature type="domain" description="ABC transmembrane type-1" evidence="12">
    <location>
        <begin position="32"/>
        <end position="311"/>
    </location>
</feature>
<evidence type="ECO:0000256" key="10">
    <source>
        <dbReference type="SAM" id="Phobius"/>
    </source>
</evidence>
<dbReference type="InterPro" id="IPR036640">
    <property type="entry name" value="ABC1_TM_sf"/>
</dbReference>
<feature type="domain" description="ABC transporter" evidence="11">
    <location>
        <begin position="343"/>
        <end position="577"/>
    </location>
</feature>
<dbReference type="PANTHER" id="PTHR43394">
    <property type="entry name" value="ATP-DEPENDENT PERMEASE MDL1, MITOCHONDRIAL"/>
    <property type="match status" value="1"/>
</dbReference>
<evidence type="ECO:0000256" key="5">
    <source>
        <dbReference type="ARBA" id="ARBA00022692"/>
    </source>
</evidence>
<dbReference type="GeneID" id="95374058"/>
<dbReference type="Proteomes" id="UP001527202">
    <property type="component" value="Unassembled WGS sequence"/>
</dbReference>
<dbReference type="Pfam" id="PF00664">
    <property type="entry name" value="ABC_membrane"/>
    <property type="match status" value="1"/>
</dbReference>
<evidence type="ECO:0000256" key="8">
    <source>
        <dbReference type="ARBA" id="ARBA00022989"/>
    </source>
</evidence>